<dbReference type="GO" id="GO:0005543">
    <property type="term" value="F:phospholipid binding"/>
    <property type="evidence" value="ECO:0007669"/>
    <property type="project" value="TreeGrafter"/>
</dbReference>
<keyword evidence="3" id="KW-0963">Cytoplasm</keyword>
<comment type="similarity">
    <text evidence="2">Belongs to the epsin family.</text>
</comment>
<dbReference type="Proteomes" id="UP000663854">
    <property type="component" value="Unassembled WGS sequence"/>
</dbReference>
<feature type="compositionally biased region" description="Polar residues" evidence="7">
    <location>
        <begin position="187"/>
        <end position="196"/>
    </location>
</feature>
<dbReference type="PROSITE" id="PS50942">
    <property type="entry name" value="ENTH"/>
    <property type="match status" value="1"/>
</dbReference>
<feature type="compositionally biased region" description="Polar residues" evidence="7">
    <location>
        <begin position="383"/>
        <end position="408"/>
    </location>
</feature>
<dbReference type="InterPro" id="IPR003903">
    <property type="entry name" value="UIM_dom"/>
</dbReference>
<dbReference type="GO" id="GO:0030125">
    <property type="term" value="C:clathrin vesicle coat"/>
    <property type="evidence" value="ECO:0007669"/>
    <property type="project" value="TreeGrafter"/>
</dbReference>
<keyword evidence="5" id="KW-0446">Lipid-binding</keyword>
<dbReference type="Gene3D" id="1.25.40.90">
    <property type="match status" value="1"/>
</dbReference>
<feature type="coiled-coil region" evidence="6">
    <location>
        <begin position="125"/>
        <end position="152"/>
    </location>
</feature>
<proteinExistence type="inferred from homology"/>
<dbReference type="Proteomes" id="UP000663870">
    <property type="component" value="Unassembled WGS sequence"/>
</dbReference>
<feature type="compositionally biased region" description="Polar residues" evidence="7">
    <location>
        <begin position="327"/>
        <end position="340"/>
    </location>
</feature>
<dbReference type="PANTHER" id="PTHR12276">
    <property type="entry name" value="EPSIN/ENT-RELATED"/>
    <property type="match status" value="1"/>
</dbReference>
<keyword evidence="6" id="KW-0175">Coiled coil</keyword>
<evidence type="ECO:0000256" key="4">
    <source>
        <dbReference type="ARBA" id="ARBA00022553"/>
    </source>
</evidence>
<dbReference type="Pfam" id="PF01417">
    <property type="entry name" value="ENTH"/>
    <property type="match status" value="1"/>
</dbReference>
<dbReference type="InterPro" id="IPR013809">
    <property type="entry name" value="ENTH"/>
</dbReference>
<feature type="compositionally biased region" description="Low complexity" evidence="7">
    <location>
        <begin position="197"/>
        <end position="207"/>
    </location>
</feature>
<evidence type="ECO:0000313" key="12">
    <source>
        <dbReference type="Proteomes" id="UP000663870"/>
    </source>
</evidence>
<dbReference type="PROSITE" id="PS50330">
    <property type="entry name" value="UIM"/>
    <property type="match status" value="1"/>
</dbReference>
<feature type="region of interest" description="Disordered" evidence="7">
    <location>
        <begin position="158"/>
        <end position="207"/>
    </location>
</feature>
<dbReference type="GO" id="GO:0030276">
    <property type="term" value="F:clathrin binding"/>
    <property type="evidence" value="ECO:0007669"/>
    <property type="project" value="TreeGrafter"/>
</dbReference>
<comment type="caution">
    <text evidence="9">The sequence shown here is derived from an EMBL/GenBank/DDBJ whole genome shotgun (WGS) entry which is preliminary data.</text>
</comment>
<dbReference type="InterPro" id="IPR008942">
    <property type="entry name" value="ENTH_VHS"/>
</dbReference>
<reference evidence="9" key="1">
    <citation type="submission" date="2021-02" db="EMBL/GenBank/DDBJ databases">
        <authorList>
            <person name="Nowell W R."/>
        </authorList>
    </citation>
    <scope>NUCLEOTIDE SEQUENCE</scope>
</reference>
<dbReference type="EMBL" id="CAJNOL010000228">
    <property type="protein sequence ID" value="CAF0947020.1"/>
    <property type="molecule type" value="Genomic_DNA"/>
</dbReference>
<dbReference type="SUPFAM" id="SSF48464">
    <property type="entry name" value="ENTH/VHS domain"/>
    <property type="match status" value="1"/>
</dbReference>
<dbReference type="AlphaFoldDB" id="A0A813TNE1"/>
<evidence type="ECO:0000256" key="2">
    <source>
        <dbReference type="ARBA" id="ARBA00010130"/>
    </source>
</evidence>
<evidence type="ECO:0000259" key="8">
    <source>
        <dbReference type="PROSITE" id="PS50942"/>
    </source>
</evidence>
<feature type="region of interest" description="Disordered" evidence="7">
    <location>
        <begin position="515"/>
        <end position="540"/>
    </location>
</feature>
<feature type="region of interest" description="Disordered" evidence="7">
    <location>
        <begin position="264"/>
        <end position="340"/>
    </location>
</feature>
<feature type="region of interest" description="Disordered" evidence="7">
    <location>
        <begin position="589"/>
        <end position="623"/>
    </location>
</feature>
<keyword evidence="4" id="KW-0597">Phosphoprotein</keyword>
<evidence type="ECO:0000256" key="7">
    <source>
        <dbReference type="SAM" id="MobiDB-lite"/>
    </source>
</evidence>
<dbReference type="CDD" id="cd16990">
    <property type="entry name" value="ENTH_Epsin"/>
    <property type="match status" value="1"/>
</dbReference>
<keyword evidence="12" id="KW-1185">Reference proteome</keyword>
<protein>
    <recommendedName>
        <fullName evidence="8">ENTH domain-containing protein</fullName>
    </recommendedName>
</protein>
<sequence length="623" mass="69135">MIARGVRNVIYNYTDAQRKVRSATSNDAWGPSPALMHEIADLTDNVVAFSEIMPIIWKRLNDHGKNWRHVYKSLVLLDHLIKFGNERVSQQCKENIFAIQTLKDFQYVEDQKDQGFNVREKAKQLVALLKDDERLRNERRKAQEARERYARQAMGLDSSGAITYGRPSTSTSMRRNSAEGGDYFSATPYQSNQYPTSSTAHRSSSLSENLYAASTQDFVQPTNQEEEQLQMQIALAESQREAEDEERRRRNDDLKLKIALERSVNESSPDAFNSQKFDFYPQLNPVDPYQQPHPLDPYQQPHSVDPYQQPHPLDPYPKPHPLDPSPFDTNYQHNDPYLPSSTTSNIGWNLPNARPSTHLGFTTVTNDPWSSEPSGRNSAIATTGTNDPWQVTTHSSTTQANPWTETKPTTTNNGTGLSLNIGDPWGVGSNNSQTTKTTLPPTATTSKAIDNELSEFFGASANISTSNNYQQQTSSNPWNMPSSNLPLIPNNSSSISPQNTGFNVGGNILYPTIASGNNSNNPSPLPSGLSTSRKTPESFLGENFGNLVNLDKLVTDKKTTNPFGTTATRAQNPFTNIMKPPTLDQLSSTNNPGFTSGSPLPPPLIPSSFNTNTATLNTNNPFM</sequence>
<organism evidence="9 11">
    <name type="scientific">Rotaria sordida</name>
    <dbReference type="NCBI Taxonomy" id="392033"/>
    <lineage>
        <taxon>Eukaryota</taxon>
        <taxon>Metazoa</taxon>
        <taxon>Spiralia</taxon>
        <taxon>Gnathifera</taxon>
        <taxon>Rotifera</taxon>
        <taxon>Eurotatoria</taxon>
        <taxon>Bdelloidea</taxon>
        <taxon>Philodinida</taxon>
        <taxon>Philodinidae</taxon>
        <taxon>Rotaria</taxon>
    </lineage>
</organism>
<accession>A0A813TNE1</accession>
<feature type="compositionally biased region" description="Low complexity" evidence="7">
    <location>
        <begin position="606"/>
        <end position="623"/>
    </location>
</feature>
<feature type="compositionally biased region" description="Polar residues" evidence="7">
    <location>
        <begin position="265"/>
        <end position="276"/>
    </location>
</feature>
<evidence type="ECO:0000256" key="3">
    <source>
        <dbReference type="ARBA" id="ARBA00022490"/>
    </source>
</evidence>
<evidence type="ECO:0000313" key="9">
    <source>
        <dbReference type="EMBL" id="CAF0817020.1"/>
    </source>
</evidence>
<comment type="subcellular location">
    <subcellularLocation>
        <location evidence="1">Cytoplasm</location>
    </subcellularLocation>
</comment>
<dbReference type="GO" id="GO:0005768">
    <property type="term" value="C:endosome"/>
    <property type="evidence" value="ECO:0007669"/>
    <property type="project" value="TreeGrafter"/>
</dbReference>
<evidence type="ECO:0000313" key="11">
    <source>
        <dbReference type="Proteomes" id="UP000663854"/>
    </source>
</evidence>
<dbReference type="SMART" id="SM00273">
    <property type="entry name" value="ENTH"/>
    <property type="match status" value="1"/>
</dbReference>
<feature type="compositionally biased region" description="Low complexity" evidence="7">
    <location>
        <begin position="515"/>
        <end position="530"/>
    </location>
</feature>
<dbReference type="FunFam" id="1.25.40.90:FF:000006">
    <property type="entry name" value="Clathrin interactor 1"/>
    <property type="match status" value="1"/>
</dbReference>
<gene>
    <name evidence="10" type="ORF">JXQ802_LOCUS11474</name>
    <name evidence="9" type="ORF">PYM288_LOCUS5383</name>
</gene>
<dbReference type="PANTHER" id="PTHR12276:SF115">
    <property type="entry name" value="FI19443P1"/>
    <property type="match status" value="1"/>
</dbReference>
<dbReference type="GO" id="GO:0005886">
    <property type="term" value="C:plasma membrane"/>
    <property type="evidence" value="ECO:0007669"/>
    <property type="project" value="TreeGrafter"/>
</dbReference>
<name>A0A813TNE1_9BILA</name>
<evidence type="ECO:0000256" key="1">
    <source>
        <dbReference type="ARBA" id="ARBA00004496"/>
    </source>
</evidence>
<evidence type="ECO:0000256" key="6">
    <source>
        <dbReference type="SAM" id="Coils"/>
    </source>
</evidence>
<feature type="compositionally biased region" description="Pro residues" evidence="7">
    <location>
        <begin position="312"/>
        <end position="324"/>
    </location>
</feature>
<feature type="coiled-coil region" evidence="6">
    <location>
        <begin position="226"/>
        <end position="255"/>
    </location>
</feature>
<feature type="domain" description="ENTH" evidence="8">
    <location>
        <begin position="8"/>
        <end position="139"/>
    </location>
</feature>
<feature type="region of interest" description="Disordered" evidence="7">
    <location>
        <begin position="383"/>
        <end position="416"/>
    </location>
</feature>
<evidence type="ECO:0000313" key="10">
    <source>
        <dbReference type="EMBL" id="CAF0947020.1"/>
    </source>
</evidence>
<dbReference type="EMBL" id="CAJNOH010000055">
    <property type="protein sequence ID" value="CAF0817020.1"/>
    <property type="molecule type" value="Genomic_DNA"/>
</dbReference>
<feature type="compositionally biased region" description="Polar residues" evidence="7">
    <location>
        <begin position="166"/>
        <end position="175"/>
    </location>
</feature>
<dbReference type="GO" id="GO:0006897">
    <property type="term" value="P:endocytosis"/>
    <property type="evidence" value="ECO:0007669"/>
    <property type="project" value="TreeGrafter"/>
</dbReference>
<evidence type="ECO:0000256" key="5">
    <source>
        <dbReference type="ARBA" id="ARBA00023121"/>
    </source>
</evidence>